<feature type="binding site" evidence="8">
    <location>
        <position position="158"/>
    </location>
    <ligand>
        <name>Fe cation</name>
        <dbReference type="ChEBI" id="CHEBI:24875"/>
    </ligand>
</feature>
<dbReference type="FunFam" id="3.30.420.40:FF:000012">
    <property type="entry name" value="tRNA N6-adenosine threonylcarbamoyltransferase"/>
    <property type="match status" value="1"/>
</dbReference>
<evidence type="ECO:0000256" key="4">
    <source>
        <dbReference type="ARBA" id="ARBA00022723"/>
    </source>
</evidence>
<proteinExistence type="inferred from homology"/>
<feature type="binding site" evidence="8">
    <location>
        <begin position="177"/>
        <end position="181"/>
    </location>
    <ligand>
        <name>substrate</name>
    </ligand>
</feature>
<keyword evidence="1 8" id="KW-0963">Cytoplasm</keyword>
<feature type="domain" description="Gcp-like" evidence="9">
    <location>
        <begin position="65"/>
        <end position="346"/>
    </location>
</feature>
<feature type="binding site" evidence="8">
    <location>
        <position position="340"/>
    </location>
    <ligand>
        <name>Fe cation</name>
        <dbReference type="ChEBI" id="CHEBI:24875"/>
    </ligand>
</feature>
<feature type="binding site" evidence="8">
    <location>
        <position position="154"/>
    </location>
    <ligand>
        <name>Fe cation</name>
        <dbReference type="ChEBI" id="CHEBI:24875"/>
    </ligand>
</feature>
<name>A0A9Q7ADW5_9BACT</name>
<evidence type="ECO:0000259" key="9">
    <source>
        <dbReference type="Pfam" id="PF00814"/>
    </source>
</evidence>
<evidence type="ECO:0000256" key="8">
    <source>
        <dbReference type="HAMAP-Rule" id="MF_01445"/>
    </source>
</evidence>
<dbReference type="HAMAP" id="MF_01445">
    <property type="entry name" value="TsaD"/>
    <property type="match status" value="1"/>
</dbReference>
<keyword evidence="4 8" id="KW-0479">Metal-binding</keyword>
<accession>A0A9Q7ADW5</accession>
<comment type="subcellular location">
    <subcellularLocation>
        <location evidence="8">Cytoplasm</location>
    </subcellularLocation>
</comment>
<dbReference type="AlphaFoldDB" id="A0A9Q7ADW5"/>
<dbReference type="InterPro" id="IPR043129">
    <property type="entry name" value="ATPase_NBD"/>
</dbReference>
<keyword evidence="5 8" id="KW-0408">Iron</keyword>
<dbReference type="FunFam" id="3.30.420.40:FF:000040">
    <property type="entry name" value="tRNA N6-adenosine threonylcarbamoyltransferase"/>
    <property type="match status" value="1"/>
</dbReference>
<dbReference type="EMBL" id="CP072943">
    <property type="protein sequence ID" value="QTX31579.1"/>
    <property type="molecule type" value="Genomic_DNA"/>
</dbReference>
<comment type="similarity">
    <text evidence="8">Belongs to the KAE1 / TsaD family.</text>
</comment>
<comment type="cofactor">
    <cofactor evidence="8">
        <name>Fe(2+)</name>
        <dbReference type="ChEBI" id="CHEBI:29033"/>
    </cofactor>
    <text evidence="8">Binds 1 Fe(2+) ion per subunit.</text>
</comment>
<dbReference type="NCBIfam" id="TIGR00329">
    <property type="entry name" value="gcp_kae1"/>
    <property type="match status" value="1"/>
</dbReference>
<feature type="binding site" evidence="8">
    <location>
        <position position="315"/>
    </location>
    <ligand>
        <name>substrate</name>
    </ligand>
</feature>
<dbReference type="InterPro" id="IPR022450">
    <property type="entry name" value="TsaD"/>
</dbReference>
<dbReference type="InterPro" id="IPR000905">
    <property type="entry name" value="Gcp-like_dom"/>
</dbReference>
<dbReference type="KEGG" id="aram:KAR29_09410"/>
<keyword evidence="2 8" id="KW-0808">Transferase</keyword>
<dbReference type="Pfam" id="PF00814">
    <property type="entry name" value="TsaD"/>
    <property type="match status" value="1"/>
</dbReference>
<dbReference type="NCBIfam" id="TIGR03723">
    <property type="entry name" value="T6A_TsaD_YgjD"/>
    <property type="match status" value="1"/>
</dbReference>
<dbReference type="GO" id="GO:0005737">
    <property type="term" value="C:cytoplasm"/>
    <property type="evidence" value="ECO:0007669"/>
    <property type="project" value="UniProtKB-SubCell"/>
</dbReference>
<dbReference type="CDD" id="cd24133">
    <property type="entry name" value="ASKHA_NBD_TsaD_bac"/>
    <property type="match status" value="1"/>
</dbReference>
<dbReference type="EC" id="2.3.1.234" evidence="8"/>
<organism evidence="10 11">
    <name type="scientific">Aminithiophilus ramosus</name>
    <dbReference type="NCBI Taxonomy" id="3029084"/>
    <lineage>
        <taxon>Bacteria</taxon>
        <taxon>Thermotogati</taxon>
        <taxon>Synergistota</taxon>
        <taxon>Synergistia</taxon>
        <taxon>Synergistales</taxon>
        <taxon>Aminithiophilaceae</taxon>
        <taxon>Aminithiophilus</taxon>
    </lineage>
</organism>
<dbReference type="PANTHER" id="PTHR11735:SF6">
    <property type="entry name" value="TRNA N6-ADENOSINE THREONYLCARBAMOYLTRANSFERASE, MITOCHONDRIAL"/>
    <property type="match status" value="1"/>
</dbReference>
<feature type="binding site" evidence="8">
    <location>
        <position position="227"/>
    </location>
    <ligand>
        <name>substrate</name>
    </ligand>
</feature>
<dbReference type="GO" id="GO:0061711">
    <property type="term" value="F:tRNA N(6)-L-threonylcarbamoyladenine synthase activity"/>
    <property type="evidence" value="ECO:0007669"/>
    <property type="project" value="UniProtKB-EC"/>
</dbReference>
<dbReference type="GO" id="GO:0002949">
    <property type="term" value="P:tRNA threonylcarbamoyladenosine modification"/>
    <property type="evidence" value="ECO:0007669"/>
    <property type="project" value="UniProtKB-UniRule"/>
</dbReference>
<dbReference type="Gene3D" id="3.30.420.40">
    <property type="match status" value="2"/>
</dbReference>
<dbReference type="Proteomes" id="UP000671879">
    <property type="component" value="Chromosome"/>
</dbReference>
<dbReference type="PRINTS" id="PR00789">
    <property type="entry name" value="OSIALOPTASE"/>
</dbReference>
<feature type="binding site" evidence="8">
    <location>
        <position position="223"/>
    </location>
    <ligand>
        <name>substrate</name>
    </ligand>
</feature>
<reference evidence="11" key="1">
    <citation type="submission" date="2021-04" db="EMBL/GenBank/DDBJ databases">
        <title>A novel Synergistetes isolate from a pyrite-forming mixed culture.</title>
        <authorList>
            <person name="Bunk B."/>
            <person name="Sproer C."/>
            <person name="Spring S."/>
            <person name="Pester M."/>
        </authorList>
    </citation>
    <scope>NUCLEOTIDE SEQUENCE [LARGE SCALE GENOMIC DNA]</scope>
    <source>
        <strain evidence="11">J.5.4.2-T.3.5.2</strain>
    </source>
</reference>
<dbReference type="InterPro" id="IPR017861">
    <property type="entry name" value="KAE1/TsaD"/>
</dbReference>
<protein>
    <recommendedName>
        <fullName evidence="8">tRNA N6-adenosine threonylcarbamoyltransferase</fullName>
        <ecNumber evidence="8">2.3.1.234</ecNumber>
    </recommendedName>
    <alternativeName>
        <fullName evidence="8">N6-L-threonylcarbamoyladenine synthase</fullName>
        <shortName evidence="8">t(6)A synthase</shortName>
    </alternativeName>
    <alternativeName>
        <fullName evidence="8">t(6)A37 threonylcarbamoyladenosine biosynthesis protein TsaD</fullName>
    </alternativeName>
    <alternativeName>
        <fullName evidence="8">tRNA threonylcarbamoyladenosine biosynthesis protein TsaD</fullName>
    </alternativeName>
</protein>
<evidence type="ECO:0000313" key="10">
    <source>
        <dbReference type="EMBL" id="QTX31579.1"/>
    </source>
</evidence>
<dbReference type="SUPFAM" id="SSF53067">
    <property type="entry name" value="Actin-like ATPase domain"/>
    <property type="match status" value="2"/>
</dbReference>
<evidence type="ECO:0000256" key="1">
    <source>
        <dbReference type="ARBA" id="ARBA00022490"/>
    </source>
</evidence>
<evidence type="ECO:0000256" key="5">
    <source>
        <dbReference type="ARBA" id="ARBA00023004"/>
    </source>
</evidence>
<keyword evidence="3 8" id="KW-0819">tRNA processing</keyword>
<evidence type="ECO:0000256" key="7">
    <source>
        <dbReference type="ARBA" id="ARBA00048117"/>
    </source>
</evidence>
<feature type="binding site" evidence="8">
    <location>
        <position position="210"/>
    </location>
    <ligand>
        <name>substrate</name>
    </ligand>
</feature>
<gene>
    <name evidence="8 10" type="primary">tsaD</name>
    <name evidence="10" type="ORF">KAR29_09410</name>
</gene>
<dbReference type="PANTHER" id="PTHR11735">
    <property type="entry name" value="TRNA N6-ADENOSINE THREONYLCARBAMOYLTRANSFERASE"/>
    <property type="match status" value="1"/>
</dbReference>
<comment type="function">
    <text evidence="8">Required for the formation of a threonylcarbamoyl group on adenosine at position 37 (t(6)A37) in tRNAs that read codons beginning with adenine. Is involved in the transfer of the threonylcarbamoyl moiety of threonylcarbamoyl-AMP (TC-AMP) to the N6 group of A37, together with TsaE and TsaB. TsaD likely plays a direct catalytic role in this reaction.</text>
</comment>
<evidence type="ECO:0000256" key="2">
    <source>
        <dbReference type="ARBA" id="ARBA00022679"/>
    </source>
</evidence>
<dbReference type="GO" id="GO:0005506">
    <property type="term" value="F:iron ion binding"/>
    <property type="evidence" value="ECO:0007669"/>
    <property type="project" value="UniProtKB-UniRule"/>
</dbReference>
<comment type="catalytic activity">
    <reaction evidence="7 8">
        <text>L-threonylcarbamoyladenylate + adenosine(37) in tRNA = N(6)-L-threonylcarbamoyladenosine(37) in tRNA + AMP + H(+)</text>
        <dbReference type="Rhea" id="RHEA:37059"/>
        <dbReference type="Rhea" id="RHEA-COMP:10162"/>
        <dbReference type="Rhea" id="RHEA-COMP:10163"/>
        <dbReference type="ChEBI" id="CHEBI:15378"/>
        <dbReference type="ChEBI" id="CHEBI:73682"/>
        <dbReference type="ChEBI" id="CHEBI:74411"/>
        <dbReference type="ChEBI" id="CHEBI:74418"/>
        <dbReference type="ChEBI" id="CHEBI:456215"/>
        <dbReference type="EC" id="2.3.1.234"/>
    </reaction>
</comment>
<evidence type="ECO:0000256" key="3">
    <source>
        <dbReference type="ARBA" id="ARBA00022694"/>
    </source>
</evidence>
<sequence length="374" mass="39926">MPLLPGQGPHPSGRGGPSSQKLRRLLFGLLGLRRWGPVSRPFLTLAIESSCDDTSVALLEGSRRVRATALASQIALHAPWGGVIPETASREHLRTLIPLLREVLRRGGVANAPRELSLVAVTAGPGLMGSLLVGVMAAKALAQAWELPIVGINHLEGHLFANVVAHDDLVPPFLALIVSGGHTEIVHVRAFGDYRLLGMTRDDAVGEAYDKVAKLLGLPYPGGPAIDDLARKGNPKAFPLPVPMKDSDAVEFSYSGLKTAVLWLLRRFEGAEIPLEDICASFQEAALAALMAKVRLAVARTGVRSVVLSGGVAANSSLRERMAAARQWKSYIPPRDLCTDNAVMIAAAGYNNWKRGVRSDLTLTPDPSWPLASP</sequence>
<evidence type="ECO:0000256" key="6">
    <source>
        <dbReference type="ARBA" id="ARBA00023315"/>
    </source>
</evidence>
<keyword evidence="6 8" id="KW-0012">Acyltransferase</keyword>
<evidence type="ECO:0000313" key="11">
    <source>
        <dbReference type="Proteomes" id="UP000671879"/>
    </source>
</evidence>
<keyword evidence="11" id="KW-1185">Reference proteome</keyword>